<keyword evidence="2" id="KW-1185">Reference proteome</keyword>
<organism evidence="1 2">
    <name type="scientific">Pythium insidiosum</name>
    <name type="common">Pythiosis disease agent</name>
    <dbReference type="NCBI Taxonomy" id="114742"/>
    <lineage>
        <taxon>Eukaryota</taxon>
        <taxon>Sar</taxon>
        <taxon>Stramenopiles</taxon>
        <taxon>Oomycota</taxon>
        <taxon>Peronosporomycetes</taxon>
        <taxon>Pythiales</taxon>
        <taxon>Pythiaceae</taxon>
        <taxon>Pythium</taxon>
    </lineage>
</organism>
<gene>
    <name evidence="1" type="ORF">P43SY_009983</name>
</gene>
<name>A0AAD5Q5J8_PYTIN</name>
<accession>A0AAD5Q5J8</accession>
<evidence type="ECO:0000313" key="1">
    <source>
        <dbReference type="EMBL" id="KAJ0392196.1"/>
    </source>
</evidence>
<sequence>MTAPRAGVLPTSHLRGAVVFRRGEITKNPRKGETRDVRFTLDDGFAVLKEKIMRYLRSPPFATDGSRLVDGIVYFKDSKNVPQARFKILDEASFESLVRARWAKITQADADLLVLGTPANDDFGMRVASSFLFELFVYLTPPAGSTLQSLRRATASRIAESAEAVAAFTRNGPTLGPIATTHVVVTHARQPDGTPVRLPDDNTTRQAMALDTAIADMACAQSARDASRDVAEIEIQIGGAWVKLPVRIASLRSALRLPQHDIFTQGIFHDFTPVPSAVAPQDDVLDEDHMSDEEHSTVV</sequence>
<dbReference type="Proteomes" id="UP001209570">
    <property type="component" value="Unassembled WGS sequence"/>
</dbReference>
<protein>
    <submittedName>
        <fullName evidence="1">Uncharacterized protein</fullName>
    </submittedName>
</protein>
<reference evidence="1" key="1">
    <citation type="submission" date="2021-12" db="EMBL/GenBank/DDBJ databases">
        <title>Prjna785345.</title>
        <authorList>
            <person name="Rujirawat T."/>
            <person name="Krajaejun T."/>
        </authorList>
    </citation>
    <scope>NUCLEOTIDE SEQUENCE</scope>
    <source>
        <strain evidence="1">Pi057C3</strain>
    </source>
</reference>
<dbReference type="AlphaFoldDB" id="A0AAD5Q5J8"/>
<dbReference type="EMBL" id="JAKCXM010000694">
    <property type="protein sequence ID" value="KAJ0392196.1"/>
    <property type="molecule type" value="Genomic_DNA"/>
</dbReference>
<comment type="caution">
    <text evidence="1">The sequence shown here is derived from an EMBL/GenBank/DDBJ whole genome shotgun (WGS) entry which is preliminary data.</text>
</comment>
<proteinExistence type="predicted"/>
<evidence type="ECO:0000313" key="2">
    <source>
        <dbReference type="Proteomes" id="UP001209570"/>
    </source>
</evidence>